<dbReference type="Proteomes" id="UP001596137">
    <property type="component" value="Unassembled WGS sequence"/>
</dbReference>
<feature type="compositionally biased region" description="Low complexity" evidence="1">
    <location>
        <begin position="1"/>
        <end position="13"/>
    </location>
</feature>
<evidence type="ECO:0000256" key="1">
    <source>
        <dbReference type="SAM" id="MobiDB-lite"/>
    </source>
</evidence>
<accession>A0ABW1NJX5</accession>
<evidence type="ECO:0000313" key="3">
    <source>
        <dbReference type="Proteomes" id="UP001596137"/>
    </source>
</evidence>
<organism evidence="2 3">
    <name type="scientific">Sphaerisporangium aureirubrum</name>
    <dbReference type="NCBI Taxonomy" id="1544736"/>
    <lineage>
        <taxon>Bacteria</taxon>
        <taxon>Bacillati</taxon>
        <taxon>Actinomycetota</taxon>
        <taxon>Actinomycetes</taxon>
        <taxon>Streptosporangiales</taxon>
        <taxon>Streptosporangiaceae</taxon>
        <taxon>Sphaerisporangium</taxon>
    </lineage>
</organism>
<feature type="region of interest" description="Disordered" evidence="1">
    <location>
        <begin position="1"/>
        <end position="27"/>
    </location>
</feature>
<dbReference type="RefSeq" id="WP_380754741.1">
    <property type="nucleotide sequence ID" value="NZ_JBHSRF010000025.1"/>
</dbReference>
<proteinExistence type="predicted"/>
<protein>
    <submittedName>
        <fullName evidence="2">Uncharacterized protein</fullName>
    </submittedName>
</protein>
<gene>
    <name evidence="2" type="ORF">ACFP1K_18615</name>
</gene>
<keyword evidence="3" id="KW-1185">Reference proteome</keyword>
<sequence length="81" mass="8851">MKTGLTSSRSALGSAGGRIKESGDGAGIGPMAVEPTFPTRWIWNPVAPVSASLILRFQFMLIQHTRLTWEITEYYLPASAR</sequence>
<evidence type="ECO:0000313" key="2">
    <source>
        <dbReference type="EMBL" id="MFC6083193.1"/>
    </source>
</evidence>
<comment type="caution">
    <text evidence="2">The sequence shown here is derived from an EMBL/GenBank/DDBJ whole genome shotgun (WGS) entry which is preliminary data.</text>
</comment>
<name>A0ABW1NJX5_9ACTN</name>
<dbReference type="EMBL" id="JBHSRF010000025">
    <property type="protein sequence ID" value="MFC6083193.1"/>
    <property type="molecule type" value="Genomic_DNA"/>
</dbReference>
<reference evidence="3" key="1">
    <citation type="journal article" date="2019" name="Int. J. Syst. Evol. Microbiol.">
        <title>The Global Catalogue of Microorganisms (GCM) 10K type strain sequencing project: providing services to taxonomists for standard genome sequencing and annotation.</title>
        <authorList>
            <consortium name="The Broad Institute Genomics Platform"/>
            <consortium name="The Broad Institute Genome Sequencing Center for Infectious Disease"/>
            <person name="Wu L."/>
            <person name="Ma J."/>
        </authorList>
    </citation>
    <scope>NUCLEOTIDE SEQUENCE [LARGE SCALE GENOMIC DNA]</scope>
    <source>
        <strain evidence="3">JCM 30346</strain>
    </source>
</reference>